<name>A0A0L1KD74_9SPHN</name>
<dbReference type="InterPro" id="IPR007410">
    <property type="entry name" value="LpqE-like"/>
</dbReference>
<dbReference type="PATRIC" id="fig|1306953.7.peg.30"/>
<organism evidence="1 2">
    <name type="scientific">Qipengyuania citrea LAMA 915</name>
    <dbReference type="NCBI Taxonomy" id="1306953"/>
    <lineage>
        <taxon>Bacteria</taxon>
        <taxon>Pseudomonadati</taxon>
        <taxon>Pseudomonadota</taxon>
        <taxon>Alphaproteobacteria</taxon>
        <taxon>Sphingomonadales</taxon>
        <taxon>Erythrobacteraceae</taxon>
        <taxon>Qipengyuania</taxon>
    </lineage>
</organism>
<dbReference type="Gene3D" id="2.60.40.1890">
    <property type="entry name" value="PCu(A)C copper chaperone"/>
    <property type="match status" value="1"/>
</dbReference>
<reference evidence="1" key="1">
    <citation type="submission" date="2015-02" db="EMBL/GenBank/DDBJ databases">
        <authorList>
            <person name="Chooi Y.-H."/>
        </authorList>
    </citation>
    <scope>NUCLEOTIDE SEQUENCE [LARGE SCALE GENOMIC DNA]</scope>
    <source>
        <strain evidence="1">LAMA 915</strain>
    </source>
</reference>
<gene>
    <name evidence="1" type="ORF">J121_30</name>
</gene>
<dbReference type="EMBL" id="JYNE01000025">
    <property type="protein sequence ID" value="KNH01834.1"/>
    <property type="molecule type" value="Genomic_DNA"/>
</dbReference>
<comment type="caution">
    <text evidence="1">The sequence shown here is derived from an EMBL/GenBank/DDBJ whole genome shotgun (WGS) entry which is preliminary data.</text>
</comment>
<dbReference type="PANTHER" id="PTHR36302:SF1">
    <property type="entry name" value="COPPER CHAPERONE PCU(A)C"/>
    <property type="match status" value="1"/>
</dbReference>
<dbReference type="PROSITE" id="PS51257">
    <property type="entry name" value="PROKAR_LIPOPROTEIN"/>
    <property type="match status" value="1"/>
</dbReference>
<dbReference type="Proteomes" id="UP000037446">
    <property type="component" value="Unassembled WGS sequence"/>
</dbReference>
<accession>A0A0L1KD74</accession>
<dbReference type="AlphaFoldDB" id="A0A0L1KD74"/>
<dbReference type="InterPro" id="IPR058248">
    <property type="entry name" value="Lxx211020-like"/>
</dbReference>
<dbReference type="STRING" id="1306953.J121_30"/>
<dbReference type="SUPFAM" id="SSF110087">
    <property type="entry name" value="DR1885-like metal-binding protein"/>
    <property type="match status" value="1"/>
</dbReference>
<evidence type="ECO:0000313" key="2">
    <source>
        <dbReference type="Proteomes" id="UP000037446"/>
    </source>
</evidence>
<proteinExistence type="predicted"/>
<dbReference type="RefSeq" id="WP_050600534.1">
    <property type="nucleotide sequence ID" value="NZ_JYNE01000025.1"/>
</dbReference>
<dbReference type="Pfam" id="PF04314">
    <property type="entry name" value="PCuAC"/>
    <property type="match status" value="1"/>
</dbReference>
<sequence>MKFTHFAPLALGFATVALTGCSDTGDEAAAPVADEVMLEVSNARLMLPAVSDRPGAIYFDVENTGDRNYAIRRADVEGAGSAELHGSMEMNGQMMMDSVGQVLVNAGESESFAPGGFHVMVFDVDPALEAGGTTEMTLTVVGGKQKTFPVEIRAAGDER</sequence>
<dbReference type="InterPro" id="IPR036182">
    <property type="entry name" value="PCuAC_sf"/>
</dbReference>
<evidence type="ECO:0000313" key="1">
    <source>
        <dbReference type="EMBL" id="KNH01834.1"/>
    </source>
</evidence>
<protein>
    <submittedName>
        <fullName evidence="1">Copper metallochaperone</fullName>
    </submittedName>
</protein>
<dbReference type="PANTHER" id="PTHR36302">
    <property type="entry name" value="BLR7088 PROTEIN"/>
    <property type="match status" value="1"/>
</dbReference>